<keyword evidence="3" id="KW-1185">Reference proteome</keyword>
<dbReference type="RefSeq" id="WP_337092141.1">
    <property type="nucleotide sequence ID" value="NZ_JAPYKO010000003.1"/>
</dbReference>
<dbReference type="InterPro" id="IPR010699">
    <property type="entry name" value="DUF1275"/>
</dbReference>
<gene>
    <name evidence="2" type="ORF">O7A05_06395</name>
</gene>
<feature type="transmembrane region" description="Helical" evidence="1">
    <location>
        <begin position="58"/>
        <end position="78"/>
    </location>
</feature>
<sequence length="236" mass="24344">MDWVDESAGSKPLLFALSLIAGSVDVIGFLGLGGLFIAHITGNLVVLAARLVGDGQAPVAHLISVPVFVLTVTLVKLLVTGLERMRIPSLLPLLLLQFALLSAFLATCIENGPHVDPDSANMVVAGMLGVSAMALQNALVQLLKGAPSTAVMTTNITRFVADFSEALFGSSTGDRINARKRAQRAGLVIAGFFTGCALGAACEQAFGLWSLLLPASGALIAVVLGTIHAGPTTICR</sequence>
<dbReference type="EMBL" id="JAPYKO010000003">
    <property type="protein sequence ID" value="MEI9401809.1"/>
    <property type="molecule type" value="Genomic_DNA"/>
</dbReference>
<feature type="transmembrane region" description="Helical" evidence="1">
    <location>
        <begin position="119"/>
        <end position="140"/>
    </location>
</feature>
<dbReference type="PANTHER" id="PTHR37314:SF5">
    <property type="entry name" value="SLR0142 PROTEIN"/>
    <property type="match status" value="1"/>
</dbReference>
<proteinExistence type="predicted"/>
<evidence type="ECO:0000256" key="1">
    <source>
        <dbReference type="SAM" id="Phobius"/>
    </source>
</evidence>
<evidence type="ECO:0000313" key="2">
    <source>
        <dbReference type="EMBL" id="MEI9401809.1"/>
    </source>
</evidence>
<keyword evidence="1" id="KW-1133">Transmembrane helix</keyword>
<feature type="transmembrane region" description="Helical" evidence="1">
    <location>
        <begin position="90"/>
        <end position="107"/>
    </location>
</feature>
<feature type="transmembrane region" description="Helical" evidence="1">
    <location>
        <begin position="185"/>
        <end position="201"/>
    </location>
</feature>
<feature type="transmembrane region" description="Helical" evidence="1">
    <location>
        <begin position="207"/>
        <end position="227"/>
    </location>
</feature>
<comment type="caution">
    <text evidence="2">The sequence shown here is derived from an EMBL/GenBank/DDBJ whole genome shotgun (WGS) entry which is preliminary data.</text>
</comment>
<name>A0ABU8KAH7_9HYPH</name>
<dbReference type="Pfam" id="PF06912">
    <property type="entry name" value="DUF1275"/>
    <property type="match status" value="1"/>
</dbReference>
<organism evidence="2 3">
    <name type="scientific">Mesorhizobium argentiipisi</name>
    <dbReference type="NCBI Taxonomy" id="3015175"/>
    <lineage>
        <taxon>Bacteria</taxon>
        <taxon>Pseudomonadati</taxon>
        <taxon>Pseudomonadota</taxon>
        <taxon>Alphaproteobacteria</taxon>
        <taxon>Hyphomicrobiales</taxon>
        <taxon>Phyllobacteriaceae</taxon>
        <taxon>Mesorhizobium</taxon>
    </lineage>
</organism>
<keyword evidence="1" id="KW-0812">Transmembrane</keyword>
<dbReference type="PANTHER" id="PTHR37314">
    <property type="entry name" value="SLR0142 PROTEIN"/>
    <property type="match status" value="1"/>
</dbReference>
<feature type="transmembrane region" description="Helical" evidence="1">
    <location>
        <begin position="12"/>
        <end position="38"/>
    </location>
</feature>
<accession>A0ABU8KAH7</accession>
<dbReference type="Proteomes" id="UP001366503">
    <property type="component" value="Unassembled WGS sequence"/>
</dbReference>
<keyword evidence="1" id="KW-0472">Membrane</keyword>
<protein>
    <submittedName>
        <fullName evidence="2">DUF1275 family protein</fullName>
    </submittedName>
</protein>
<evidence type="ECO:0000313" key="3">
    <source>
        <dbReference type="Proteomes" id="UP001366503"/>
    </source>
</evidence>
<reference evidence="2 3" key="1">
    <citation type="submission" date="2022-12" db="EMBL/GenBank/DDBJ databases">
        <authorList>
            <person name="Muema E."/>
        </authorList>
    </citation>
    <scope>NUCLEOTIDE SEQUENCE [LARGE SCALE GENOMIC DNA]</scope>
    <source>
        <strain evidence="3">1330</strain>
    </source>
</reference>